<dbReference type="InterPro" id="IPR035093">
    <property type="entry name" value="RelE/ParE_toxin_dom_sf"/>
</dbReference>
<name>A0A1G1VAK4_9BACT</name>
<proteinExistence type="predicted"/>
<dbReference type="Proteomes" id="UP000178659">
    <property type="component" value="Unassembled WGS sequence"/>
</dbReference>
<evidence type="ECO:0008006" key="3">
    <source>
        <dbReference type="Google" id="ProtNLM"/>
    </source>
</evidence>
<evidence type="ECO:0000313" key="1">
    <source>
        <dbReference type="EMBL" id="OGY12514.1"/>
    </source>
</evidence>
<reference evidence="1 2" key="1">
    <citation type="journal article" date="2016" name="Nat. Commun.">
        <title>Thousands of microbial genomes shed light on interconnected biogeochemical processes in an aquifer system.</title>
        <authorList>
            <person name="Anantharaman K."/>
            <person name="Brown C.T."/>
            <person name="Hug L.A."/>
            <person name="Sharon I."/>
            <person name="Castelle C.J."/>
            <person name="Probst A.J."/>
            <person name="Thomas B.C."/>
            <person name="Singh A."/>
            <person name="Wilkins M.J."/>
            <person name="Karaoz U."/>
            <person name="Brodie E.L."/>
            <person name="Williams K.H."/>
            <person name="Hubbard S.S."/>
            <person name="Banfield J.F."/>
        </authorList>
    </citation>
    <scope>NUCLEOTIDE SEQUENCE [LARGE SCALE GENOMIC DNA]</scope>
</reference>
<accession>A0A1G1VAK4</accession>
<protein>
    <recommendedName>
        <fullName evidence="3">Addiction module toxin RelE</fullName>
    </recommendedName>
</protein>
<organism evidence="1 2">
    <name type="scientific">Candidatus Blackburnbacteria bacterium RIFCSPLOWO2_01_FULL_40_20</name>
    <dbReference type="NCBI Taxonomy" id="1797519"/>
    <lineage>
        <taxon>Bacteria</taxon>
        <taxon>Candidatus Blackburniibacteriota</taxon>
    </lineage>
</organism>
<evidence type="ECO:0000313" key="2">
    <source>
        <dbReference type="Proteomes" id="UP000178659"/>
    </source>
</evidence>
<sequence length="105" mass="12529">MNWDSSYEIFIDKKLPKIIKRNLPQNLKKVLDRKLKYLATNPNHPSLNTKSYDVSKQTLGRLEVDAIFEFYINMSFRCVFYVRQKEKRLIIAFVGNHEAVKNRYS</sequence>
<dbReference type="AlphaFoldDB" id="A0A1G1VAK4"/>
<gene>
    <name evidence="1" type="ORF">A3A77_00900</name>
</gene>
<dbReference type="SUPFAM" id="SSF143011">
    <property type="entry name" value="RelE-like"/>
    <property type="match status" value="1"/>
</dbReference>
<comment type="caution">
    <text evidence="1">The sequence shown here is derived from an EMBL/GenBank/DDBJ whole genome shotgun (WGS) entry which is preliminary data.</text>
</comment>
<dbReference type="EMBL" id="MHCC01000027">
    <property type="protein sequence ID" value="OGY12514.1"/>
    <property type="molecule type" value="Genomic_DNA"/>
</dbReference>